<dbReference type="PANTHER" id="PTHR37508:SF1">
    <property type="entry name" value="TRANSMEMBRANE PROTEIN"/>
    <property type="match status" value="1"/>
</dbReference>
<proteinExistence type="predicted"/>
<dbReference type="VEuPathDB" id="AmoebaDB:DICPUDRAFT_98698"/>
<dbReference type="GeneID" id="10504832"/>
<protein>
    <submittedName>
        <fullName evidence="3">Uncharacterized protein</fullName>
    </submittedName>
</protein>
<dbReference type="eggNOG" id="ENOG502S845">
    <property type="taxonomic scope" value="Eukaryota"/>
</dbReference>
<evidence type="ECO:0000256" key="2">
    <source>
        <dbReference type="SAM" id="MobiDB-lite"/>
    </source>
</evidence>
<evidence type="ECO:0000313" key="4">
    <source>
        <dbReference type="Proteomes" id="UP000001064"/>
    </source>
</evidence>
<keyword evidence="1" id="KW-0175">Coiled coil</keyword>
<feature type="region of interest" description="Disordered" evidence="2">
    <location>
        <begin position="243"/>
        <end position="316"/>
    </location>
</feature>
<name>F0ZSS4_DICPU</name>
<dbReference type="RefSeq" id="XP_003290466.1">
    <property type="nucleotide sequence ID" value="XM_003290418.1"/>
</dbReference>
<dbReference type="STRING" id="5786.F0ZSS4"/>
<dbReference type="PANTHER" id="PTHR37508">
    <property type="entry name" value="TRANSMEMBRANE PROTEIN"/>
    <property type="match status" value="1"/>
</dbReference>
<dbReference type="EMBL" id="GL871163">
    <property type="protein sequence ID" value="EGC32996.1"/>
    <property type="molecule type" value="Genomic_DNA"/>
</dbReference>
<dbReference type="OMA" id="SAYQCME"/>
<feature type="compositionally biased region" description="Basic and acidic residues" evidence="2">
    <location>
        <begin position="254"/>
        <end position="316"/>
    </location>
</feature>
<gene>
    <name evidence="3" type="ORF">DICPUDRAFT_98698</name>
</gene>
<evidence type="ECO:0000256" key="1">
    <source>
        <dbReference type="SAM" id="Coils"/>
    </source>
</evidence>
<organism evidence="3 4">
    <name type="scientific">Dictyostelium purpureum</name>
    <name type="common">Slime mold</name>
    <dbReference type="NCBI Taxonomy" id="5786"/>
    <lineage>
        <taxon>Eukaryota</taxon>
        <taxon>Amoebozoa</taxon>
        <taxon>Evosea</taxon>
        <taxon>Eumycetozoa</taxon>
        <taxon>Dictyostelia</taxon>
        <taxon>Dictyosteliales</taxon>
        <taxon>Dictyosteliaceae</taxon>
        <taxon>Dictyostelium</taxon>
    </lineage>
</organism>
<reference evidence="4" key="1">
    <citation type="journal article" date="2011" name="Genome Biol.">
        <title>Comparative genomics of the social amoebae Dictyostelium discoideum and Dictyostelium purpureum.</title>
        <authorList>
            <consortium name="US DOE Joint Genome Institute (JGI-PGF)"/>
            <person name="Sucgang R."/>
            <person name="Kuo A."/>
            <person name="Tian X."/>
            <person name="Salerno W."/>
            <person name="Parikh A."/>
            <person name="Feasley C.L."/>
            <person name="Dalin E."/>
            <person name="Tu H."/>
            <person name="Huang E."/>
            <person name="Barry K."/>
            <person name="Lindquist E."/>
            <person name="Shapiro H."/>
            <person name="Bruce D."/>
            <person name="Schmutz J."/>
            <person name="Salamov A."/>
            <person name="Fey P."/>
            <person name="Gaudet P."/>
            <person name="Anjard C."/>
            <person name="Babu M.M."/>
            <person name="Basu S."/>
            <person name="Bushmanova Y."/>
            <person name="van der Wel H."/>
            <person name="Katoh-Kurasawa M."/>
            <person name="Dinh C."/>
            <person name="Coutinho P.M."/>
            <person name="Saito T."/>
            <person name="Elias M."/>
            <person name="Schaap P."/>
            <person name="Kay R.R."/>
            <person name="Henrissat B."/>
            <person name="Eichinger L."/>
            <person name="Rivero F."/>
            <person name="Putnam N.H."/>
            <person name="West C.M."/>
            <person name="Loomis W.F."/>
            <person name="Chisholm R.L."/>
            <person name="Shaulsky G."/>
            <person name="Strassmann J.E."/>
            <person name="Queller D.C."/>
            <person name="Kuspa A."/>
            <person name="Grigoriev I.V."/>
        </authorList>
    </citation>
    <scope>NUCLEOTIDE SEQUENCE [LARGE SCALE GENOMIC DNA]</scope>
    <source>
        <strain evidence="4">QSDP1</strain>
    </source>
</reference>
<dbReference type="InParanoid" id="F0ZSS4"/>
<accession>F0ZSS4</accession>
<dbReference type="OrthoDB" id="10373474at2759"/>
<sequence length="541" mass="60589">MSSQKIVPINYVTIDIKNWDDIPKAVNCSPDVKKAVDSNNMVYTTINVSDAMIKLATVGELLKVANAASNGFPCSVPIISILADYQSLVNDTVNTTSKFVYFSMASLSQHSLALRIVQKYPQKALALLGKTSEKAKEMSDICQKLIDLAKNLVDKSIQALKIATGDQVGVMEKEKENQKLQDELNEKAAVLRSEIEDLKTQVSELKQLAEDAGKEAAEARKFGMILQMVDAVVHPLSLLTGPIVDASHGGSNKSKMDKITGKETPDASQKIKEEKKKYQTQVDEKKRELEKKEGELKKVEAEPESPEKKQKKEKLNNEINEIKNAIKSLGNSLAKVMDEISNEYKEKAAKSNEKEAEYRKLKNQYQDLQRKANADLTENVIKLKLLSDEKNYLEVSIKSLEITIKTMGKVKTIFENTRLFWLQVQNQCKNLIDISNIKDLSEFVDIDEEFQIDYSNQIKKSGLKWLALASINYNAANAITSVKKNFDQIMSNLPGKEEAIQIVNECTGKIQKALEDENKKIDNTKKLIEAQNNNPTQPVSA</sequence>
<feature type="coiled-coil region" evidence="1">
    <location>
        <begin position="170"/>
        <end position="215"/>
    </location>
</feature>
<keyword evidence="4" id="KW-1185">Reference proteome</keyword>
<dbReference type="AlphaFoldDB" id="F0ZSS4"/>
<dbReference type="Proteomes" id="UP000001064">
    <property type="component" value="Unassembled WGS sequence"/>
</dbReference>
<evidence type="ECO:0000313" key="3">
    <source>
        <dbReference type="EMBL" id="EGC32996.1"/>
    </source>
</evidence>
<dbReference type="KEGG" id="dpp:DICPUDRAFT_98698"/>